<feature type="domain" description="NAD-dependent epimerase/dehydratase" evidence="1">
    <location>
        <begin position="5"/>
        <end position="241"/>
    </location>
</feature>
<dbReference type="InterPro" id="IPR036291">
    <property type="entry name" value="NAD(P)-bd_dom_sf"/>
</dbReference>
<dbReference type="PRINTS" id="PR01713">
    <property type="entry name" value="NUCEPIMERASE"/>
</dbReference>
<evidence type="ECO:0000259" key="1">
    <source>
        <dbReference type="Pfam" id="PF01370"/>
    </source>
</evidence>
<dbReference type="RefSeq" id="WP_011523897.1">
    <property type="nucleotide sequence ID" value="NC_008009.1"/>
</dbReference>
<dbReference type="OrthoDB" id="9766450at2"/>
<dbReference type="STRING" id="204669.Acid345_3097"/>
<sequence>MALYLVTGAAGFIGRSIAQQLLAGGAAVRGIDNFSTGKRGNLVGLEGMEFIEGDITDPAAVGRACDGVEVVFHEAALASVPRSVADPLATNHANVTGTLQLLQAAHRAGVRRVIYAGSSSAYGDTPTLPKNEEMLANPISPYAVSKLTGEYYLRSMYAVHGMETVTIRYFNVFGPYQDPGSQYSGVLAKFIPQMLRGETPTIHGDGEQSRDFTYIENVVKANIALANAPAERVAGEVFNVATGTRISLNETVALLREMTGYTGAVHHGPERKGDVKHSLADISKAKRAFGFEPTVMFPAGLHRTVEWYRKALAEDAVETARK</sequence>
<dbReference type="Proteomes" id="UP000002432">
    <property type="component" value="Chromosome"/>
</dbReference>
<dbReference type="HOGENOM" id="CLU_007383_1_7_0"/>
<proteinExistence type="predicted"/>
<dbReference type="EMBL" id="CP000360">
    <property type="protein sequence ID" value="ABF42098.1"/>
    <property type="molecule type" value="Genomic_DNA"/>
</dbReference>
<accession>Q1IM02</accession>
<dbReference type="CDD" id="cd05256">
    <property type="entry name" value="UDP_AE_SDR_e"/>
    <property type="match status" value="1"/>
</dbReference>
<reference evidence="2 3" key="1">
    <citation type="journal article" date="2009" name="Appl. Environ. Microbiol.">
        <title>Three genomes from the phylum Acidobacteria provide insight into the lifestyles of these microorganisms in soils.</title>
        <authorList>
            <person name="Ward N.L."/>
            <person name="Challacombe J.F."/>
            <person name="Janssen P.H."/>
            <person name="Henrissat B."/>
            <person name="Coutinho P.M."/>
            <person name="Wu M."/>
            <person name="Xie G."/>
            <person name="Haft D.H."/>
            <person name="Sait M."/>
            <person name="Badger J."/>
            <person name="Barabote R.D."/>
            <person name="Bradley B."/>
            <person name="Brettin T.S."/>
            <person name="Brinkac L.M."/>
            <person name="Bruce D."/>
            <person name="Creasy T."/>
            <person name="Daugherty S.C."/>
            <person name="Davidsen T.M."/>
            <person name="DeBoy R.T."/>
            <person name="Detter J.C."/>
            <person name="Dodson R.J."/>
            <person name="Durkin A.S."/>
            <person name="Ganapathy A."/>
            <person name="Gwinn-Giglio M."/>
            <person name="Han C.S."/>
            <person name="Khouri H."/>
            <person name="Kiss H."/>
            <person name="Kothari S.P."/>
            <person name="Madupu R."/>
            <person name="Nelson K.E."/>
            <person name="Nelson W.C."/>
            <person name="Paulsen I."/>
            <person name="Penn K."/>
            <person name="Ren Q."/>
            <person name="Rosovitz M.J."/>
            <person name="Selengut J.D."/>
            <person name="Shrivastava S."/>
            <person name="Sullivan S.A."/>
            <person name="Tapia R."/>
            <person name="Thompson L.S."/>
            <person name="Watkins K.L."/>
            <person name="Yang Q."/>
            <person name="Yu C."/>
            <person name="Zafar N."/>
            <person name="Zhou L."/>
            <person name="Kuske C.R."/>
        </authorList>
    </citation>
    <scope>NUCLEOTIDE SEQUENCE [LARGE SCALE GENOMIC DNA]</scope>
    <source>
        <strain evidence="2 3">Ellin345</strain>
    </source>
</reference>
<dbReference type="EnsemblBacteria" id="ABF42098">
    <property type="protein sequence ID" value="ABF42098"/>
    <property type="gene ID" value="Acid345_3097"/>
</dbReference>
<dbReference type="PANTHER" id="PTHR43245">
    <property type="entry name" value="BIFUNCTIONAL POLYMYXIN RESISTANCE PROTEIN ARNA"/>
    <property type="match status" value="1"/>
</dbReference>
<dbReference type="SUPFAM" id="SSF51735">
    <property type="entry name" value="NAD(P)-binding Rossmann-fold domains"/>
    <property type="match status" value="1"/>
</dbReference>
<name>Q1IM02_KORVE</name>
<dbReference type="InterPro" id="IPR050177">
    <property type="entry name" value="Lipid_A_modif_metabolic_enz"/>
</dbReference>
<protein>
    <submittedName>
        <fullName evidence="2">NAD-dependent epimerase/dehydratase</fullName>
    </submittedName>
</protein>
<gene>
    <name evidence="2" type="ordered locus">Acid345_3097</name>
</gene>
<keyword evidence="3" id="KW-1185">Reference proteome</keyword>
<evidence type="ECO:0000313" key="2">
    <source>
        <dbReference type="EMBL" id="ABF42098.1"/>
    </source>
</evidence>
<dbReference type="PANTHER" id="PTHR43245:SF13">
    <property type="entry name" value="UDP-D-APIOSE_UDP-D-XYLOSE SYNTHASE 2"/>
    <property type="match status" value="1"/>
</dbReference>
<evidence type="ECO:0000313" key="3">
    <source>
        <dbReference type="Proteomes" id="UP000002432"/>
    </source>
</evidence>
<dbReference type="KEGG" id="aba:Acid345_3097"/>
<dbReference type="InterPro" id="IPR001509">
    <property type="entry name" value="Epimerase_deHydtase"/>
</dbReference>
<dbReference type="eggNOG" id="COG0451">
    <property type="taxonomic scope" value="Bacteria"/>
</dbReference>
<dbReference type="Gene3D" id="3.40.50.720">
    <property type="entry name" value="NAD(P)-binding Rossmann-like Domain"/>
    <property type="match status" value="1"/>
</dbReference>
<dbReference type="Gene3D" id="3.90.25.10">
    <property type="entry name" value="UDP-galactose 4-epimerase, domain 1"/>
    <property type="match status" value="1"/>
</dbReference>
<dbReference type="Pfam" id="PF01370">
    <property type="entry name" value="Epimerase"/>
    <property type="match status" value="1"/>
</dbReference>
<dbReference type="AlphaFoldDB" id="Q1IM02"/>
<organism evidence="2 3">
    <name type="scientific">Koribacter versatilis (strain Ellin345)</name>
    <dbReference type="NCBI Taxonomy" id="204669"/>
    <lineage>
        <taxon>Bacteria</taxon>
        <taxon>Pseudomonadati</taxon>
        <taxon>Acidobacteriota</taxon>
        <taxon>Terriglobia</taxon>
        <taxon>Terriglobales</taxon>
        <taxon>Candidatus Korobacteraceae</taxon>
        <taxon>Candidatus Korobacter</taxon>
    </lineage>
</organism>